<reference evidence="2" key="1">
    <citation type="submission" date="2024-05" db="EMBL/GenBank/DDBJ databases">
        <title>Alkalihalobacillus sp. strain MEB203 novel alkaliphilic bacterium from Lonar Lake, India.</title>
        <authorList>
            <person name="Joshi A."/>
            <person name="Thite S."/>
            <person name="Mengade P."/>
        </authorList>
    </citation>
    <scope>NUCLEOTIDE SEQUENCE</scope>
    <source>
        <strain evidence="2">MEB 203</strain>
    </source>
</reference>
<gene>
    <name evidence="2" type="ORF">N7Z68_04350</name>
</gene>
<protein>
    <submittedName>
        <fullName evidence="2">SigmaY antisigma factor component</fullName>
    </submittedName>
</protein>
<keyword evidence="3" id="KW-1185">Reference proteome</keyword>
<feature type="transmembrane region" description="Helical" evidence="1">
    <location>
        <begin position="40"/>
        <end position="63"/>
    </location>
</feature>
<proteinExistence type="predicted"/>
<feature type="transmembrane region" description="Helical" evidence="1">
    <location>
        <begin position="7"/>
        <end position="28"/>
    </location>
</feature>
<name>A0ABT5VBS5_9BACI</name>
<evidence type="ECO:0000256" key="1">
    <source>
        <dbReference type="SAM" id="Phobius"/>
    </source>
</evidence>
<dbReference type="EMBL" id="JAOTPO010000002">
    <property type="protein sequence ID" value="MDE5412606.1"/>
    <property type="molecule type" value="Genomic_DNA"/>
</dbReference>
<accession>A0ABT5VBS5</accession>
<keyword evidence="1" id="KW-1133">Transmembrane helix</keyword>
<keyword evidence="1" id="KW-0812">Transmembrane</keyword>
<evidence type="ECO:0000313" key="2">
    <source>
        <dbReference type="EMBL" id="MDE5412606.1"/>
    </source>
</evidence>
<keyword evidence="1" id="KW-0472">Membrane</keyword>
<evidence type="ECO:0000313" key="3">
    <source>
        <dbReference type="Proteomes" id="UP001148125"/>
    </source>
</evidence>
<organism evidence="2 3">
    <name type="scientific">Alkalihalobacterium chitinilyticum</name>
    <dbReference type="NCBI Taxonomy" id="2980103"/>
    <lineage>
        <taxon>Bacteria</taxon>
        <taxon>Bacillati</taxon>
        <taxon>Bacillota</taxon>
        <taxon>Bacilli</taxon>
        <taxon>Bacillales</taxon>
        <taxon>Bacillaceae</taxon>
        <taxon>Alkalihalobacterium</taxon>
    </lineage>
</organism>
<comment type="caution">
    <text evidence="2">The sequence shown here is derived from an EMBL/GenBank/DDBJ whole genome shotgun (WGS) entry which is preliminary data.</text>
</comment>
<dbReference type="RefSeq" id="WP_275117234.1">
    <property type="nucleotide sequence ID" value="NZ_JAOTPO010000002.1"/>
</dbReference>
<dbReference type="Proteomes" id="UP001148125">
    <property type="component" value="Unassembled WGS sequence"/>
</dbReference>
<sequence length="71" mass="8589">MNDLQDLTIYHWLLIAALLIIQSTWLFIDARKRGHNRWFWGIWGLMNTPLPLIVYLVWSRIFVKKLPIRRG</sequence>